<evidence type="ECO:0000313" key="1">
    <source>
        <dbReference type="EMBL" id="KMQ70316.1"/>
    </source>
</evidence>
<comment type="caution">
    <text evidence="1">The sequence shown here is derived from an EMBL/GenBank/DDBJ whole genome shotgun (WGS) entry which is preliminary data.</text>
</comment>
<protein>
    <recommendedName>
        <fullName evidence="3">Major capsid protein</fullName>
    </recommendedName>
</protein>
<dbReference type="Proteomes" id="UP000035900">
    <property type="component" value="Unassembled WGS sequence"/>
</dbReference>
<gene>
    <name evidence="1" type="ORF">ACM44_12925</name>
</gene>
<dbReference type="PATRIC" id="fig|1304281.5.peg.2786"/>
<evidence type="ECO:0000313" key="2">
    <source>
        <dbReference type="Proteomes" id="UP000035900"/>
    </source>
</evidence>
<organism evidence="1 2">
    <name type="scientific">Chryseobacterium koreense CCUG 49689</name>
    <dbReference type="NCBI Taxonomy" id="1304281"/>
    <lineage>
        <taxon>Bacteria</taxon>
        <taxon>Pseudomonadati</taxon>
        <taxon>Bacteroidota</taxon>
        <taxon>Flavobacteriia</taxon>
        <taxon>Flavobacteriales</taxon>
        <taxon>Weeksellaceae</taxon>
        <taxon>Chryseobacterium group</taxon>
        <taxon>Chryseobacterium</taxon>
    </lineage>
</organism>
<dbReference type="STRING" id="1304281.ACM44_12925"/>
<dbReference type="OrthoDB" id="1228719at2"/>
<proteinExistence type="predicted"/>
<dbReference type="EMBL" id="LFNG01000022">
    <property type="protein sequence ID" value="KMQ70316.1"/>
    <property type="molecule type" value="Genomic_DNA"/>
</dbReference>
<keyword evidence="2" id="KW-1185">Reference proteome</keyword>
<evidence type="ECO:0008006" key="3">
    <source>
        <dbReference type="Google" id="ProtNLM"/>
    </source>
</evidence>
<name>A0A0J7IWW0_9FLAO</name>
<reference evidence="1 2" key="1">
    <citation type="journal article" date="2004" name="Int. J. Syst. Evol. Microbiol.">
        <title>Kaistella koreensis gen. nov., sp. nov., a novel member of the Chryseobacterium-Bergeyella-Riemerella branch.</title>
        <authorList>
            <person name="Kim M.K."/>
            <person name="Im W.T."/>
            <person name="Shin Y.K."/>
            <person name="Lim J.H."/>
            <person name="Kim S.H."/>
            <person name="Lee B.C."/>
            <person name="Park M.Y."/>
            <person name="Lee K.Y."/>
            <person name="Lee S.T."/>
        </authorList>
    </citation>
    <scope>NUCLEOTIDE SEQUENCE [LARGE SCALE GENOMIC DNA]</scope>
    <source>
        <strain evidence="1 2">CCUG 49689</strain>
    </source>
</reference>
<sequence>MPANFPEVWSARVIQLLTTQNVAPWLDGIAELDTQVIEMGSGSAGETNVIHLPVETFQPEVLLNNSTYPIDVQQFSDTEVTIKLDKYQTKATSLSDDQIMGASYARIDSATKGHVTQINSTKYRKAIHAQAPASDSAKTPVIKLAFAGTETGPEKAAMLYDKIVELKGKFDKQEVPVEGRRLVLSTDHENILLLDRNRFGNLLADINSGTVAKKIAGFEIYSYVANPKYSAAGVKNAFGAVGVPATDLVASVAFHKDNVAKKTGLTKQYFSKSGDSPTTQTNLLNYRHYFIAMPAKNEMIGAII</sequence>
<accession>A0A0J7IWW0</accession>
<dbReference type="AlphaFoldDB" id="A0A0J7IWW0"/>
<dbReference type="RefSeq" id="WP_048500467.1">
    <property type="nucleotide sequence ID" value="NZ_LFNG01000022.1"/>
</dbReference>